<evidence type="ECO:0000313" key="1">
    <source>
        <dbReference type="EMBL" id="TNN46380.1"/>
    </source>
</evidence>
<reference evidence="1 2" key="1">
    <citation type="submission" date="2019-03" db="EMBL/GenBank/DDBJ databases">
        <title>First draft genome of Liparis tanakae, snailfish: a comprehensive survey of snailfish specific genes.</title>
        <authorList>
            <person name="Kim W."/>
            <person name="Song I."/>
            <person name="Jeong J.-H."/>
            <person name="Kim D."/>
            <person name="Kim S."/>
            <person name="Ryu S."/>
            <person name="Song J.Y."/>
            <person name="Lee S.K."/>
        </authorList>
    </citation>
    <scope>NUCLEOTIDE SEQUENCE [LARGE SCALE GENOMIC DNA]</scope>
    <source>
        <tissue evidence="1">Muscle</tissue>
    </source>
</reference>
<keyword evidence="2" id="KW-1185">Reference proteome</keyword>
<gene>
    <name evidence="1" type="ORF">EYF80_043413</name>
</gene>
<dbReference type="AlphaFoldDB" id="A0A4Z2FZR2"/>
<dbReference type="EMBL" id="SRLO01000791">
    <property type="protein sequence ID" value="TNN46380.1"/>
    <property type="molecule type" value="Genomic_DNA"/>
</dbReference>
<proteinExistence type="predicted"/>
<sequence>MCRPHRGGIKRSPGVLLYFDIQDLRVFKAETDDVEVDSGPQQPHEEAATSEVLVAGPGLEEWAATCPCGLAARPPVLRQRPRSTLWKAFLNSRLKHG</sequence>
<protein>
    <submittedName>
        <fullName evidence="1">Uncharacterized protein</fullName>
    </submittedName>
</protein>
<name>A0A4Z2FZR2_9TELE</name>
<accession>A0A4Z2FZR2</accession>
<comment type="caution">
    <text evidence="1">The sequence shown here is derived from an EMBL/GenBank/DDBJ whole genome shotgun (WGS) entry which is preliminary data.</text>
</comment>
<dbReference type="Proteomes" id="UP000314294">
    <property type="component" value="Unassembled WGS sequence"/>
</dbReference>
<evidence type="ECO:0000313" key="2">
    <source>
        <dbReference type="Proteomes" id="UP000314294"/>
    </source>
</evidence>
<organism evidence="1 2">
    <name type="scientific">Liparis tanakae</name>
    <name type="common">Tanaka's snailfish</name>
    <dbReference type="NCBI Taxonomy" id="230148"/>
    <lineage>
        <taxon>Eukaryota</taxon>
        <taxon>Metazoa</taxon>
        <taxon>Chordata</taxon>
        <taxon>Craniata</taxon>
        <taxon>Vertebrata</taxon>
        <taxon>Euteleostomi</taxon>
        <taxon>Actinopterygii</taxon>
        <taxon>Neopterygii</taxon>
        <taxon>Teleostei</taxon>
        <taxon>Neoteleostei</taxon>
        <taxon>Acanthomorphata</taxon>
        <taxon>Eupercaria</taxon>
        <taxon>Perciformes</taxon>
        <taxon>Cottioidei</taxon>
        <taxon>Cottales</taxon>
        <taxon>Liparidae</taxon>
        <taxon>Liparis</taxon>
    </lineage>
</organism>